<reference evidence="1" key="1">
    <citation type="submission" date="2020-09" db="EMBL/GenBank/DDBJ databases">
        <title>Genome-Enabled Discovery of Anthraquinone Biosynthesis in Senna tora.</title>
        <authorList>
            <person name="Kang S.-H."/>
            <person name="Pandey R.P."/>
            <person name="Lee C.-M."/>
            <person name="Sim J.-S."/>
            <person name="Jeong J.-T."/>
            <person name="Choi B.-S."/>
            <person name="Jung M."/>
            <person name="Ginzburg D."/>
            <person name="Zhao K."/>
            <person name="Won S.Y."/>
            <person name="Oh T.-J."/>
            <person name="Yu Y."/>
            <person name="Kim N.-H."/>
            <person name="Lee O.R."/>
            <person name="Lee T.-H."/>
            <person name="Bashyal P."/>
            <person name="Kim T.-S."/>
            <person name="Lee W.-H."/>
            <person name="Kawkins C."/>
            <person name="Kim C.-K."/>
            <person name="Kim J.S."/>
            <person name="Ahn B.O."/>
            <person name="Rhee S.Y."/>
            <person name="Sohng J.K."/>
        </authorList>
    </citation>
    <scope>NUCLEOTIDE SEQUENCE</scope>
    <source>
        <tissue evidence="1">Leaf</tissue>
    </source>
</reference>
<proteinExistence type="predicted"/>
<keyword evidence="2" id="KW-1185">Reference proteome</keyword>
<dbReference type="EMBL" id="JAAIUW010000005">
    <property type="protein sequence ID" value="KAF7830670.1"/>
    <property type="molecule type" value="Genomic_DNA"/>
</dbReference>
<sequence length="34" mass="3600">MVIGHYTLRMVHAKGGPYGPPALVLKPNSLLDGP</sequence>
<comment type="caution">
    <text evidence="1">The sequence shown here is derived from an EMBL/GenBank/DDBJ whole genome shotgun (WGS) entry which is preliminary data.</text>
</comment>
<organism evidence="1 2">
    <name type="scientific">Senna tora</name>
    <dbReference type="NCBI Taxonomy" id="362788"/>
    <lineage>
        <taxon>Eukaryota</taxon>
        <taxon>Viridiplantae</taxon>
        <taxon>Streptophyta</taxon>
        <taxon>Embryophyta</taxon>
        <taxon>Tracheophyta</taxon>
        <taxon>Spermatophyta</taxon>
        <taxon>Magnoliopsida</taxon>
        <taxon>eudicotyledons</taxon>
        <taxon>Gunneridae</taxon>
        <taxon>Pentapetalae</taxon>
        <taxon>rosids</taxon>
        <taxon>fabids</taxon>
        <taxon>Fabales</taxon>
        <taxon>Fabaceae</taxon>
        <taxon>Caesalpinioideae</taxon>
        <taxon>Cassia clade</taxon>
        <taxon>Senna</taxon>
    </lineage>
</organism>
<evidence type="ECO:0000313" key="1">
    <source>
        <dbReference type="EMBL" id="KAF7830670.1"/>
    </source>
</evidence>
<gene>
    <name evidence="1" type="ORF">G2W53_013003</name>
</gene>
<dbReference type="AlphaFoldDB" id="A0A834TY05"/>
<name>A0A834TY05_9FABA</name>
<protein>
    <submittedName>
        <fullName evidence="1">Uncharacterized protein</fullName>
    </submittedName>
</protein>
<dbReference type="Proteomes" id="UP000634136">
    <property type="component" value="Unassembled WGS sequence"/>
</dbReference>
<evidence type="ECO:0000313" key="2">
    <source>
        <dbReference type="Proteomes" id="UP000634136"/>
    </source>
</evidence>
<accession>A0A834TY05</accession>